<dbReference type="SUPFAM" id="SSF52047">
    <property type="entry name" value="RNI-like"/>
    <property type="match status" value="1"/>
</dbReference>
<evidence type="ECO:0008006" key="3">
    <source>
        <dbReference type="Google" id="ProtNLM"/>
    </source>
</evidence>
<dbReference type="OrthoDB" id="2754214at2759"/>
<dbReference type="AlphaFoldDB" id="A0A371DCN7"/>
<dbReference type="STRING" id="139420.A0A371DCN7"/>
<dbReference type="Proteomes" id="UP000256964">
    <property type="component" value="Unassembled WGS sequence"/>
</dbReference>
<sequence>MPEDAYPHERPRGPWAWHIGSMMPAKTLTASRPLKPDDLARFSLYAPFVRRIAPRCSSNRVRRAPSFRAAYTDFDLSTELWEMLQAIWPRNLLHLEVLEYRQLADIDRKSYAHPLHLFIGPSLKKLDFAVLYLNKLTGWADRRTDTRDPTLEVFLKQLPLLAPHITNFTFSTEVRDLAQDALSEALCGLSQLTAVRVNRISLPPVALHHLSTLPALRRLDIKVPPRDELRSAEPWPTGKFAALRDLYMSAVRIDECIYFLGVVSSSALDSITVDVREPSSTGTFHALASEILAHPSSQTSIRSLEFTLHWVEVLPPEAFEPLLPLSALEDLVLVGHVCAAVDDGTLCAMAQAWNKIRRLTLYKMPHHATQATVHSLRHFARYCPQLERLDVPLSHITPFTFALPASMDHPQLDTLRPHPLKHLGVGRPELHDEAALAAYLSSLFPTLRVIEHCWEGVISNGGAWGELEEEEDRITDRWYALFDAYEAFVRIRAQERSWHAERTVL</sequence>
<organism evidence="1 2">
    <name type="scientific">Lentinus brumalis</name>
    <dbReference type="NCBI Taxonomy" id="2498619"/>
    <lineage>
        <taxon>Eukaryota</taxon>
        <taxon>Fungi</taxon>
        <taxon>Dikarya</taxon>
        <taxon>Basidiomycota</taxon>
        <taxon>Agaricomycotina</taxon>
        <taxon>Agaricomycetes</taxon>
        <taxon>Polyporales</taxon>
        <taxon>Polyporaceae</taxon>
        <taxon>Lentinus</taxon>
    </lineage>
</organism>
<dbReference type="EMBL" id="KZ857400">
    <property type="protein sequence ID" value="RDX50315.1"/>
    <property type="molecule type" value="Genomic_DNA"/>
</dbReference>
<protein>
    <recommendedName>
        <fullName evidence="3">F-box domain-containing protein</fullName>
    </recommendedName>
</protein>
<evidence type="ECO:0000313" key="2">
    <source>
        <dbReference type="Proteomes" id="UP000256964"/>
    </source>
</evidence>
<name>A0A371DCN7_9APHY</name>
<dbReference type="InterPro" id="IPR032675">
    <property type="entry name" value="LRR_dom_sf"/>
</dbReference>
<dbReference type="Gene3D" id="3.80.10.10">
    <property type="entry name" value="Ribonuclease Inhibitor"/>
    <property type="match status" value="1"/>
</dbReference>
<accession>A0A371DCN7</accession>
<proteinExistence type="predicted"/>
<gene>
    <name evidence="1" type="ORF">OH76DRAFT_1482453</name>
</gene>
<keyword evidence="2" id="KW-1185">Reference proteome</keyword>
<reference evidence="1 2" key="1">
    <citation type="journal article" date="2018" name="Biotechnol. Biofuels">
        <title>Integrative visual omics of the white-rot fungus Polyporus brumalis exposes the biotechnological potential of its oxidative enzymes for delignifying raw plant biomass.</title>
        <authorList>
            <person name="Miyauchi S."/>
            <person name="Rancon A."/>
            <person name="Drula E."/>
            <person name="Hage H."/>
            <person name="Chaduli D."/>
            <person name="Favel A."/>
            <person name="Grisel S."/>
            <person name="Henrissat B."/>
            <person name="Herpoel-Gimbert I."/>
            <person name="Ruiz-Duenas F.J."/>
            <person name="Chevret D."/>
            <person name="Hainaut M."/>
            <person name="Lin J."/>
            <person name="Wang M."/>
            <person name="Pangilinan J."/>
            <person name="Lipzen A."/>
            <person name="Lesage-Meessen L."/>
            <person name="Navarro D."/>
            <person name="Riley R."/>
            <person name="Grigoriev I.V."/>
            <person name="Zhou S."/>
            <person name="Raouche S."/>
            <person name="Rosso M.N."/>
        </authorList>
    </citation>
    <scope>NUCLEOTIDE SEQUENCE [LARGE SCALE GENOMIC DNA]</scope>
    <source>
        <strain evidence="1 2">BRFM 1820</strain>
    </source>
</reference>
<evidence type="ECO:0000313" key="1">
    <source>
        <dbReference type="EMBL" id="RDX50315.1"/>
    </source>
</evidence>